<evidence type="ECO:0000256" key="1">
    <source>
        <dbReference type="SAM" id="MobiDB-lite"/>
    </source>
</evidence>
<keyword evidence="4" id="KW-1185">Reference proteome</keyword>
<dbReference type="AlphaFoldDB" id="A0A7W9CTE9"/>
<keyword evidence="2" id="KW-0732">Signal</keyword>
<dbReference type="PROSITE" id="PS51257">
    <property type="entry name" value="PROKAR_LIPOPROTEIN"/>
    <property type="match status" value="1"/>
</dbReference>
<evidence type="ECO:0008006" key="5">
    <source>
        <dbReference type="Google" id="ProtNLM"/>
    </source>
</evidence>
<accession>A0A7W9CTE9</accession>
<feature type="chain" id="PRO_5031048645" description="DUF4398 domain-containing protein" evidence="2">
    <location>
        <begin position="27"/>
        <end position="124"/>
    </location>
</feature>
<feature type="region of interest" description="Disordered" evidence="1">
    <location>
        <begin position="28"/>
        <end position="103"/>
    </location>
</feature>
<sequence length="124" mass="13044">MTRRFGRVAMAVAVGLTLAGCSSTLANLTDKDPEMERPGAYPNINQAGGQPPGKLLTPEEQAKARADLERRASQASARSGARVAAKQNAAGDQLQKRAATHGEDRLRELECGAQGADDATKCPQ</sequence>
<feature type="compositionally biased region" description="Basic and acidic residues" evidence="1">
    <location>
        <begin position="60"/>
        <end position="72"/>
    </location>
</feature>
<organism evidence="3 4">
    <name type="scientific">Prosthecomicrobium pneumaticum</name>
    <dbReference type="NCBI Taxonomy" id="81895"/>
    <lineage>
        <taxon>Bacteria</taxon>
        <taxon>Pseudomonadati</taxon>
        <taxon>Pseudomonadota</taxon>
        <taxon>Alphaproteobacteria</taxon>
        <taxon>Hyphomicrobiales</taxon>
        <taxon>Kaistiaceae</taxon>
        <taxon>Prosthecomicrobium</taxon>
    </lineage>
</organism>
<comment type="caution">
    <text evidence="3">The sequence shown here is derived from an EMBL/GenBank/DDBJ whole genome shotgun (WGS) entry which is preliminary data.</text>
</comment>
<dbReference type="Proteomes" id="UP000523821">
    <property type="component" value="Unassembled WGS sequence"/>
</dbReference>
<feature type="signal peptide" evidence="2">
    <location>
        <begin position="1"/>
        <end position="26"/>
    </location>
</feature>
<evidence type="ECO:0000313" key="4">
    <source>
        <dbReference type="Proteomes" id="UP000523821"/>
    </source>
</evidence>
<proteinExistence type="predicted"/>
<evidence type="ECO:0000256" key="2">
    <source>
        <dbReference type="SAM" id="SignalP"/>
    </source>
</evidence>
<name>A0A7W9CTE9_9HYPH</name>
<dbReference type="RefSeq" id="WP_183851792.1">
    <property type="nucleotide sequence ID" value="NZ_JACHOO010000001.1"/>
</dbReference>
<evidence type="ECO:0000313" key="3">
    <source>
        <dbReference type="EMBL" id="MBB5751218.1"/>
    </source>
</evidence>
<protein>
    <recommendedName>
        <fullName evidence="5">DUF4398 domain-containing protein</fullName>
    </recommendedName>
</protein>
<reference evidence="3 4" key="1">
    <citation type="submission" date="2020-08" db="EMBL/GenBank/DDBJ databases">
        <title>Genomic Encyclopedia of Type Strains, Phase IV (KMG-IV): sequencing the most valuable type-strain genomes for metagenomic binning, comparative biology and taxonomic classification.</title>
        <authorList>
            <person name="Goeker M."/>
        </authorList>
    </citation>
    <scope>NUCLEOTIDE SEQUENCE [LARGE SCALE GENOMIC DNA]</scope>
    <source>
        <strain evidence="3 4">DSM 16268</strain>
    </source>
</reference>
<gene>
    <name evidence="3" type="ORF">GGQ63_000261</name>
</gene>
<dbReference type="EMBL" id="JACHOO010000001">
    <property type="protein sequence ID" value="MBB5751218.1"/>
    <property type="molecule type" value="Genomic_DNA"/>
</dbReference>
<feature type="compositionally biased region" description="Low complexity" evidence="1">
    <location>
        <begin position="73"/>
        <end position="85"/>
    </location>
</feature>